<evidence type="ECO:0000256" key="1">
    <source>
        <dbReference type="SAM" id="MobiDB-lite"/>
    </source>
</evidence>
<protein>
    <recommendedName>
        <fullName evidence="5">Secreted protein</fullName>
    </recommendedName>
</protein>
<evidence type="ECO:0008006" key="5">
    <source>
        <dbReference type="Google" id="ProtNLM"/>
    </source>
</evidence>
<keyword evidence="4" id="KW-1185">Reference proteome</keyword>
<dbReference type="EMBL" id="JBHSFE010000029">
    <property type="protein sequence ID" value="MFC4612053.1"/>
    <property type="molecule type" value="Genomic_DNA"/>
</dbReference>
<proteinExistence type="predicted"/>
<feature type="chain" id="PRO_5046438628" description="Secreted protein" evidence="2">
    <location>
        <begin position="25"/>
        <end position="266"/>
    </location>
</feature>
<dbReference type="RefSeq" id="WP_381201806.1">
    <property type="nucleotide sequence ID" value="NZ_JBHSFE010000029.1"/>
</dbReference>
<evidence type="ECO:0000313" key="4">
    <source>
        <dbReference type="Proteomes" id="UP001595993"/>
    </source>
</evidence>
<gene>
    <name evidence="3" type="ORF">ACFO9E_30455</name>
</gene>
<comment type="caution">
    <text evidence="3">The sequence shown here is derived from an EMBL/GenBank/DDBJ whole genome shotgun (WGS) entry which is preliminary data.</text>
</comment>
<name>A0ABV9GFZ1_9ACTN</name>
<evidence type="ECO:0000313" key="3">
    <source>
        <dbReference type="EMBL" id="MFC4612053.1"/>
    </source>
</evidence>
<dbReference type="PROSITE" id="PS51257">
    <property type="entry name" value="PROKAR_LIPOPROTEIN"/>
    <property type="match status" value="1"/>
</dbReference>
<sequence>MRRRHGAALAAVALCLGGALTACGSGGGDGYVAVGAAGSGPDEAPTAAVPPKGKVVLVPLDGAVPSGDSEGKTPEEKPGKPGGQELPAVPGGGTGRASGGTDGGSGGAASPDGSGSSPGGTGGTLGGTGSTGGSGGAGGSGPPATPTPPGTPPKPTPTPTPTPAGPAVLTLGEPVRSALDKRWCEKVTVQFRNTGGSPVNSGTVTFATHIIGALGIDWATVESAQPLPAPIAAGALRKQAYTVCVDAWRVPLGMHIETQSVTAVWK</sequence>
<feature type="compositionally biased region" description="Gly residues" evidence="1">
    <location>
        <begin position="90"/>
        <end position="107"/>
    </location>
</feature>
<feature type="signal peptide" evidence="2">
    <location>
        <begin position="1"/>
        <end position="24"/>
    </location>
</feature>
<keyword evidence="2" id="KW-0732">Signal</keyword>
<feature type="compositionally biased region" description="Pro residues" evidence="1">
    <location>
        <begin position="143"/>
        <end position="164"/>
    </location>
</feature>
<feature type="compositionally biased region" description="Gly residues" evidence="1">
    <location>
        <begin position="116"/>
        <end position="141"/>
    </location>
</feature>
<organism evidence="3 4">
    <name type="scientific">Streptomyces maoxianensis</name>
    <dbReference type="NCBI Taxonomy" id="1459942"/>
    <lineage>
        <taxon>Bacteria</taxon>
        <taxon>Bacillati</taxon>
        <taxon>Actinomycetota</taxon>
        <taxon>Actinomycetes</taxon>
        <taxon>Kitasatosporales</taxon>
        <taxon>Streptomycetaceae</taxon>
        <taxon>Streptomyces</taxon>
    </lineage>
</organism>
<accession>A0ABV9GFZ1</accession>
<evidence type="ECO:0000256" key="2">
    <source>
        <dbReference type="SAM" id="SignalP"/>
    </source>
</evidence>
<dbReference type="Proteomes" id="UP001595993">
    <property type="component" value="Unassembled WGS sequence"/>
</dbReference>
<reference evidence="4" key="1">
    <citation type="journal article" date="2019" name="Int. J. Syst. Evol. Microbiol.">
        <title>The Global Catalogue of Microorganisms (GCM) 10K type strain sequencing project: providing services to taxonomists for standard genome sequencing and annotation.</title>
        <authorList>
            <consortium name="The Broad Institute Genomics Platform"/>
            <consortium name="The Broad Institute Genome Sequencing Center for Infectious Disease"/>
            <person name="Wu L."/>
            <person name="Ma J."/>
        </authorList>
    </citation>
    <scope>NUCLEOTIDE SEQUENCE [LARGE SCALE GENOMIC DNA]</scope>
    <source>
        <strain evidence="4">CGMCC 4.7139</strain>
    </source>
</reference>
<feature type="compositionally biased region" description="Basic and acidic residues" evidence="1">
    <location>
        <begin position="69"/>
        <end position="79"/>
    </location>
</feature>
<feature type="region of interest" description="Disordered" evidence="1">
    <location>
        <begin position="58"/>
        <end position="169"/>
    </location>
</feature>